<keyword evidence="5 6" id="KW-0472">Membrane</keyword>
<dbReference type="GO" id="GO:0022857">
    <property type="term" value="F:transmembrane transporter activity"/>
    <property type="evidence" value="ECO:0007669"/>
    <property type="project" value="InterPro"/>
</dbReference>
<feature type="transmembrane region" description="Helical" evidence="6">
    <location>
        <begin position="269"/>
        <end position="288"/>
    </location>
</feature>
<evidence type="ECO:0000256" key="5">
    <source>
        <dbReference type="ARBA" id="ARBA00023136"/>
    </source>
</evidence>
<accession>A0AA41Z2B8</accession>
<feature type="transmembrane region" description="Helical" evidence="6">
    <location>
        <begin position="212"/>
        <end position="232"/>
    </location>
</feature>
<name>A0AA41Z2B8_9HYPH</name>
<proteinExistence type="predicted"/>
<evidence type="ECO:0000256" key="3">
    <source>
        <dbReference type="ARBA" id="ARBA00022692"/>
    </source>
</evidence>
<feature type="transmembrane region" description="Helical" evidence="6">
    <location>
        <begin position="244"/>
        <end position="262"/>
    </location>
</feature>
<keyword evidence="3 6" id="KW-0812">Transmembrane</keyword>
<feature type="transmembrane region" description="Helical" evidence="6">
    <location>
        <begin position="122"/>
        <end position="140"/>
    </location>
</feature>
<evidence type="ECO:0000256" key="1">
    <source>
        <dbReference type="ARBA" id="ARBA00004651"/>
    </source>
</evidence>
<evidence type="ECO:0000313" key="8">
    <source>
        <dbReference type="Proteomes" id="UP001165667"/>
    </source>
</evidence>
<dbReference type="Proteomes" id="UP001165667">
    <property type="component" value="Unassembled WGS sequence"/>
</dbReference>
<feature type="transmembrane region" description="Helical" evidence="6">
    <location>
        <begin position="160"/>
        <end position="181"/>
    </location>
</feature>
<dbReference type="RefSeq" id="WP_282585597.1">
    <property type="nucleotide sequence ID" value="NZ_JAMOIM010000008.1"/>
</dbReference>
<gene>
    <name evidence="7" type="ORF">M8523_14425</name>
</gene>
<feature type="transmembrane region" description="Helical" evidence="6">
    <location>
        <begin position="294"/>
        <end position="314"/>
    </location>
</feature>
<feature type="transmembrane region" description="Helical" evidence="6">
    <location>
        <begin position="92"/>
        <end position="115"/>
    </location>
</feature>
<reference evidence="7" key="1">
    <citation type="submission" date="2022-05" db="EMBL/GenBank/DDBJ databases">
        <authorList>
            <person name="Pankratov T."/>
        </authorList>
    </citation>
    <scope>NUCLEOTIDE SEQUENCE</scope>
    <source>
        <strain evidence="7">BP6-180914</strain>
    </source>
</reference>
<feature type="transmembrane region" description="Helical" evidence="6">
    <location>
        <begin position="38"/>
        <end position="62"/>
    </location>
</feature>
<dbReference type="PANTHER" id="PTHR32196">
    <property type="entry name" value="ABC TRANSPORTER PERMEASE PROTEIN YPHD-RELATED-RELATED"/>
    <property type="match status" value="1"/>
</dbReference>
<comment type="caution">
    <text evidence="7">The sequence shown here is derived from an EMBL/GenBank/DDBJ whole genome shotgun (WGS) entry which is preliminary data.</text>
</comment>
<keyword evidence="4 6" id="KW-1133">Transmembrane helix</keyword>
<sequence length="315" mass="31774">MASMRRVIAQPWLYSFVGAALVWIAAVTYTGGYGAGGMLSAGIALAAFSVIVGTAQMFVITLGPGNVDLSLPANMGLASAVAMKVMGGCDALVLVGLVAAIASGTTIGIANYLLIRLLRIPPIIATLSASFVVQSIGISYGRGLQVKPPPGFATATTVQIAGVSVMAVVVVVFSVGIGLLLHRTTFGRSVAAIGQNARAARLANIPVERIRALTYALGGALGGLCGALLAGYFQGSSLDIGNEYLLTSIAVVVIGGTSVAGGRANVTGLWGASLFLVMLLTMLNTYGVSAGVRLLVTGLVIIAVIVTAGGPRIAR</sequence>
<organism evidence="7 8">
    <name type="scientific">Lichenifustis flavocetrariae</name>
    <dbReference type="NCBI Taxonomy" id="2949735"/>
    <lineage>
        <taxon>Bacteria</taxon>
        <taxon>Pseudomonadati</taxon>
        <taxon>Pseudomonadota</taxon>
        <taxon>Alphaproteobacteria</taxon>
        <taxon>Hyphomicrobiales</taxon>
        <taxon>Lichenihabitantaceae</taxon>
        <taxon>Lichenifustis</taxon>
    </lineage>
</organism>
<dbReference type="CDD" id="cd06579">
    <property type="entry name" value="TM_PBP1_transp_AraH_like"/>
    <property type="match status" value="1"/>
</dbReference>
<evidence type="ECO:0000256" key="4">
    <source>
        <dbReference type="ARBA" id="ARBA00022989"/>
    </source>
</evidence>
<dbReference type="GO" id="GO:0005886">
    <property type="term" value="C:plasma membrane"/>
    <property type="evidence" value="ECO:0007669"/>
    <property type="project" value="UniProtKB-SubCell"/>
</dbReference>
<feature type="transmembrane region" description="Helical" evidence="6">
    <location>
        <begin position="12"/>
        <end position="32"/>
    </location>
</feature>
<protein>
    <submittedName>
        <fullName evidence="7">ABC transporter permease</fullName>
    </submittedName>
</protein>
<dbReference type="EMBL" id="JAMOIM010000008">
    <property type="protein sequence ID" value="MCW6509218.1"/>
    <property type="molecule type" value="Genomic_DNA"/>
</dbReference>
<evidence type="ECO:0000256" key="2">
    <source>
        <dbReference type="ARBA" id="ARBA00022475"/>
    </source>
</evidence>
<keyword evidence="2" id="KW-1003">Cell membrane</keyword>
<dbReference type="Pfam" id="PF02653">
    <property type="entry name" value="BPD_transp_2"/>
    <property type="match status" value="1"/>
</dbReference>
<dbReference type="AlphaFoldDB" id="A0AA41Z2B8"/>
<comment type="subcellular location">
    <subcellularLocation>
        <location evidence="1">Cell membrane</location>
        <topology evidence="1">Multi-pass membrane protein</topology>
    </subcellularLocation>
</comment>
<keyword evidence="8" id="KW-1185">Reference proteome</keyword>
<evidence type="ECO:0000313" key="7">
    <source>
        <dbReference type="EMBL" id="MCW6509218.1"/>
    </source>
</evidence>
<evidence type="ECO:0000256" key="6">
    <source>
        <dbReference type="SAM" id="Phobius"/>
    </source>
</evidence>
<dbReference type="InterPro" id="IPR001851">
    <property type="entry name" value="ABC_transp_permease"/>
</dbReference>